<proteinExistence type="predicted"/>
<dbReference type="EMBL" id="FLUM01000003">
    <property type="protein sequence ID" value="SBW07140.1"/>
    <property type="molecule type" value="Genomic_DNA"/>
</dbReference>
<gene>
    <name evidence="1" type="ORF">KL86DYS1_31587</name>
</gene>
<reference evidence="1" key="1">
    <citation type="submission" date="2016-04" db="EMBL/GenBank/DDBJ databases">
        <authorList>
            <person name="Evans L.H."/>
            <person name="Alamgir A."/>
            <person name="Owens N."/>
            <person name="Weber N.D."/>
            <person name="Virtaneva K."/>
            <person name="Barbian K."/>
            <person name="Babar A."/>
            <person name="Rosenke K."/>
        </authorList>
    </citation>
    <scope>NUCLEOTIDE SEQUENCE</scope>
    <source>
        <strain evidence="1">86-1</strain>
    </source>
</reference>
<name>A0A212K5X7_9BACT</name>
<dbReference type="AlphaFoldDB" id="A0A212K5X7"/>
<accession>A0A212K5X7</accession>
<evidence type="ECO:0000313" key="1">
    <source>
        <dbReference type="EMBL" id="SBW07140.1"/>
    </source>
</evidence>
<protein>
    <submittedName>
        <fullName evidence="1">Uncharacterized protein</fullName>
    </submittedName>
</protein>
<sequence length="38" mass="4555">MFKLLTYETSNKDFNITFDCNYSYVELFNTYSASNDRV</sequence>
<organism evidence="1">
    <name type="scientific">uncultured Dysgonomonas sp</name>
    <dbReference type="NCBI Taxonomy" id="206096"/>
    <lineage>
        <taxon>Bacteria</taxon>
        <taxon>Pseudomonadati</taxon>
        <taxon>Bacteroidota</taxon>
        <taxon>Bacteroidia</taxon>
        <taxon>Bacteroidales</taxon>
        <taxon>Dysgonomonadaceae</taxon>
        <taxon>Dysgonomonas</taxon>
        <taxon>environmental samples</taxon>
    </lineage>
</organism>